<dbReference type="RefSeq" id="WP_096353321.1">
    <property type="nucleotide sequence ID" value="NZ_AP014946.1"/>
</dbReference>
<evidence type="ECO:0000313" key="3">
    <source>
        <dbReference type="Proteomes" id="UP000236884"/>
    </source>
</evidence>
<keyword evidence="3" id="KW-1185">Reference proteome</keyword>
<dbReference type="Proteomes" id="UP000236884">
    <property type="component" value="Chromosome"/>
</dbReference>
<dbReference type="EMBL" id="AP014946">
    <property type="protein sequence ID" value="BAT58822.1"/>
    <property type="molecule type" value="Genomic_DNA"/>
</dbReference>
<evidence type="ECO:0000313" key="2">
    <source>
        <dbReference type="EMBL" id="BAT58822.1"/>
    </source>
</evidence>
<protein>
    <submittedName>
        <fullName evidence="2">Uncharacterized protein</fullName>
    </submittedName>
</protein>
<gene>
    <name evidence="2" type="ORF">GJW-30_1_01349</name>
</gene>
<evidence type="ECO:0000256" key="1">
    <source>
        <dbReference type="SAM" id="SignalP"/>
    </source>
</evidence>
<dbReference type="KEGG" id="vgo:GJW-30_1_01349"/>
<name>A0A0S3PS96_9BRAD</name>
<keyword evidence="1" id="KW-0732">Signal</keyword>
<feature type="signal peptide" evidence="1">
    <location>
        <begin position="1"/>
        <end position="21"/>
    </location>
</feature>
<reference evidence="2 3" key="1">
    <citation type="submission" date="2015-08" db="EMBL/GenBank/DDBJ databases">
        <title>Investigation of the bacterial diversity of lava forest soil.</title>
        <authorList>
            <person name="Lee J.S."/>
        </authorList>
    </citation>
    <scope>NUCLEOTIDE SEQUENCE [LARGE SCALE GENOMIC DNA]</scope>
    <source>
        <strain evidence="2 3">GJW-30</strain>
    </source>
</reference>
<feature type="chain" id="PRO_5006615688" evidence="1">
    <location>
        <begin position="22"/>
        <end position="155"/>
    </location>
</feature>
<dbReference type="OrthoDB" id="8128744at2"/>
<dbReference type="AlphaFoldDB" id="A0A0S3PS96"/>
<proteinExistence type="predicted"/>
<accession>A0A0S3PS96</accession>
<organism evidence="2 3">
    <name type="scientific">Variibacter gotjawalensis</name>
    <dbReference type="NCBI Taxonomy" id="1333996"/>
    <lineage>
        <taxon>Bacteria</taxon>
        <taxon>Pseudomonadati</taxon>
        <taxon>Pseudomonadota</taxon>
        <taxon>Alphaproteobacteria</taxon>
        <taxon>Hyphomicrobiales</taxon>
        <taxon>Nitrobacteraceae</taxon>
        <taxon>Variibacter</taxon>
    </lineage>
</organism>
<sequence>MEVRKIGLLLGAMALTGPASAAEMTVDQARTFVVGKTFAYSCFDGSRGAGRINGDGSVQGSVQMQGKGMMRNAVLPANTVRVKGDRVCASVKGVFFEPCFNLVQTSERSFRGAISGFGFAYCDFTQHGGGRKRAIMRRASRTDGKPLSLRSTLAQ</sequence>